<gene>
    <name evidence="8" type="ORF">JBW_02693</name>
</gene>
<feature type="transmembrane region" description="Helical" evidence="6">
    <location>
        <begin position="12"/>
        <end position="34"/>
    </location>
</feature>
<reference evidence="9" key="2">
    <citation type="submission" date="2015-02" db="EMBL/GenBank/DDBJ databases">
        <title>Complete Genome Sequence of Pelosinus fermentans JBW45.</title>
        <authorList>
            <person name="De Leon K.B."/>
            <person name="Utturkar S.M."/>
            <person name="Camilleri L.B."/>
            <person name="Arkin A.P."/>
            <person name="Fields M.W."/>
            <person name="Brown S.D."/>
            <person name="Wall J.D."/>
        </authorList>
    </citation>
    <scope>NUCLEOTIDE SEQUENCE [LARGE SCALE GENOMIC DNA]</scope>
    <source>
        <strain evidence="9">JBW45</strain>
    </source>
</reference>
<keyword evidence="2" id="KW-0813">Transport</keyword>
<protein>
    <submittedName>
        <fullName evidence="8">Major facilitator superfamily MFS_1</fullName>
    </submittedName>
</protein>
<feature type="transmembrane region" description="Helical" evidence="6">
    <location>
        <begin position="250"/>
        <end position="269"/>
    </location>
</feature>
<keyword evidence="5 6" id="KW-0472">Membrane</keyword>
<feature type="transmembrane region" description="Helical" evidence="6">
    <location>
        <begin position="305"/>
        <end position="323"/>
    </location>
</feature>
<feature type="transmembrane region" description="Helical" evidence="6">
    <location>
        <begin position="81"/>
        <end position="99"/>
    </location>
</feature>
<feature type="transmembrane region" description="Helical" evidence="6">
    <location>
        <begin position="219"/>
        <end position="238"/>
    </location>
</feature>
<feature type="transmembrane region" description="Helical" evidence="6">
    <location>
        <begin position="368"/>
        <end position="389"/>
    </location>
</feature>
<dbReference type="Gene3D" id="1.20.1250.20">
    <property type="entry name" value="MFS general substrate transporter like domains"/>
    <property type="match status" value="2"/>
</dbReference>
<dbReference type="HOGENOM" id="CLU_001265_7_4_9"/>
<dbReference type="AlphaFoldDB" id="I9DIT3"/>
<feature type="domain" description="Major facilitator superfamily (MFS) profile" evidence="7">
    <location>
        <begin position="12"/>
        <end position="394"/>
    </location>
</feature>
<organism evidence="8 9">
    <name type="scientific">Pelosinus fermentans JBW45</name>
    <dbReference type="NCBI Taxonomy" id="1192197"/>
    <lineage>
        <taxon>Bacteria</taxon>
        <taxon>Bacillati</taxon>
        <taxon>Bacillota</taxon>
        <taxon>Negativicutes</taxon>
        <taxon>Selenomonadales</taxon>
        <taxon>Sporomusaceae</taxon>
        <taxon>Pelosinus</taxon>
    </lineage>
</organism>
<dbReference type="STRING" id="1192197.JBW_02693"/>
<feature type="transmembrane region" description="Helical" evidence="6">
    <location>
        <begin position="335"/>
        <end position="362"/>
    </location>
</feature>
<keyword evidence="4 6" id="KW-1133">Transmembrane helix</keyword>
<dbReference type="InterPro" id="IPR010645">
    <property type="entry name" value="MFS_4"/>
</dbReference>
<dbReference type="GO" id="GO:0005886">
    <property type="term" value="C:plasma membrane"/>
    <property type="evidence" value="ECO:0007669"/>
    <property type="project" value="UniProtKB-SubCell"/>
</dbReference>
<evidence type="ECO:0000256" key="2">
    <source>
        <dbReference type="ARBA" id="ARBA00022448"/>
    </source>
</evidence>
<feature type="transmembrane region" description="Helical" evidence="6">
    <location>
        <begin position="139"/>
        <end position="162"/>
    </location>
</feature>
<feature type="transmembrane region" description="Helical" evidence="6">
    <location>
        <begin position="105"/>
        <end position="132"/>
    </location>
</feature>
<dbReference type="PANTHER" id="PTHR23537">
    <property type="match status" value="1"/>
</dbReference>
<sequence>MNLQSVKSQKEFWIVVLTGMFLIITTTGFVRMAYGVVLPYMQESLSLSFSEVGMLGTFMFLGYLLTVGLSGVLAVRWGSKAVLLVGGWSVTISLFGLAWGSSFWWVSLFMFTAGAGSALVFTPLMSLTIGWFPDKRGMVLGFLLSGAGIGMFLNGILVPSIVKQFPELGWRAVWLLFGAISLGVIVLAIQVLKNPNHTNKKDSNEEKPKWLHNKELIKIAWLYFLVGVGYLIPILYQTVYMIELGIPDNIAGGVFAAAGVFAIAGGPVWGMISDKIGSQRTLIAALFWAIAGDIIPLMFHNVVSFIVSAVIWGSSIGGILALIQVKASHQVPQKYISAAFGFISAFYAVGQMLGPGLAGWMIEYHGGFASAYCFGALIYFMGLLLTLSLKTENMKVTSTKES</sequence>
<comment type="subcellular location">
    <subcellularLocation>
        <location evidence="1">Cell membrane</location>
        <topology evidence="1">Multi-pass membrane protein</topology>
    </subcellularLocation>
</comment>
<dbReference type="InterPro" id="IPR036259">
    <property type="entry name" value="MFS_trans_sf"/>
</dbReference>
<accession>I9DIT3</accession>
<dbReference type="KEGG" id="pft:JBW_02693"/>
<dbReference type="PANTHER" id="PTHR23537:SF1">
    <property type="entry name" value="SUGAR TRANSPORTER"/>
    <property type="match status" value="1"/>
</dbReference>
<dbReference type="Proteomes" id="UP000005361">
    <property type="component" value="Chromosome"/>
</dbReference>
<evidence type="ECO:0000259" key="7">
    <source>
        <dbReference type="PROSITE" id="PS50850"/>
    </source>
</evidence>
<name>I9DIT3_9FIRM</name>
<evidence type="ECO:0000256" key="3">
    <source>
        <dbReference type="ARBA" id="ARBA00022692"/>
    </source>
</evidence>
<dbReference type="InterPro" id="IPR020846">
    <property type="entry name" value="MFS_dom"/>
</dbReference>
<dbReference type="SUPFAM" id="SSF103473">
    <property type="entry name" value="MFS general substrate transporter"/>
    <property type="match status" value="1"/>
</dbReference>
<dbReference type="PROSITE" id="PS50850">
    <property type="entry name" value="MFS"/>
    <property type="match status" value="1"/>
</dbReference>
<evidence type="ECO:0000256" key="1">
    <source>
        <dbReference type="ARBA" id="ARBA00004651"/>
    </source>
</evidence>
<reference evidence="8 9" key="1">
    <citation type="journal article" date="2015" name="Genome Announc.">
        <title>Complete Genome Sequence of Pelosinus fermentans JBW45, a Member of a Remarkably Competitive Group of Negativicutes in the Firmicutes Phylum.</title>
        <authorList>
            <person name="De Leon K.B."/>
            <person name="Utturkar S.M."/>
            <person name="Camilleri L.B."/>
            <person name="Elias D.A."/>
            <person name="Arkin A.P."/>
            <person name="Fields M.W."/>
            <person name="Brown S.D."/>
            <person name="Wall J.D."/>
        </authorList>
    </citation>
    <scope>NUCLEOTIDE SEQUENCE [LARGE SCALE GENOMIC DNA]</scope>
    <source>
        <strain evidence="8 9">JBW45</strain>
    </source>
</reference>
<feature type="transmembrane region" description="Helical" evidence="6">
    <location>
        <begin position="54"/>
        <end position="74"/>
    </location>
</feature>
<feature type="transmembrane region" description="Helical" evidence="6">
    <location>
        <begin position="168"/>
        <end position="192"/>
    </location>
</feature>
<evidence type="ECO:0000256" key="6">
    <source>
        <dbReference type="SAM" id="Phobius"/>
    </source>
</evidence>
<dbReference type="RefSeq" id="WP_007955347.1">
    <property type="nucleotide sequence ID" value="NZ_CP010978.1"/>
</dbReference>
<evidence type="ECO:0000313" key="9">
    <source>
        <dbReference type="Proteomes" id="UP000005361"/>
    </source>
</evidence>
<evidence type="ECO:0000256" key="5">
    <source>
        <dbReference type="ARBA" id="ARBA00023136"/>
    </source>
</evidence>
<evidence type="ECO:0000256" key="4">
    <source>
        <dbReference type="ARBA" id="ARBA00022989"/>
    </source>
</evidence>
<feature type="transmembrane region" description="Helical" evidence="6">
    <location>
        <begin position="281"/>
        <end position="299"/>
    </location>
</feature>
<dbReference type="EMBL" id="CP010978">
    <property type="protein sequence ID" value="AJQ28037.1"/>
    <property type="molecule type" value="Genomic_DNA"/>
</dbReference>
<dbReference type="GO" id="GO:0022857">
    <property type="term" value="F:transmembrane transporter activity"/>
    <property type="evidence" value="ECO:0007669"/>
    <property type="project" value="InterPro"/>
</dbReference>
<keyword evidence="3 6" id="KW-0812">Transmembrane</keyword>
<proteinExistence type="predicted"/>
<evidence type="ECO:0000313" key="8">
    <source>
        <dbReference type="EMBL" id="AJQ28037.1"/>
    </source>
</evidence>
<dbReference type="Pfam" id="PF06779">
    <property type="entry name" value="MFS_4"/>
    <property type="match status" value="1"/>
</dbReference>